<evidence type="ECO:0000313" key="6">
    <source>
        <dbReference type="EMBL" id="SED02913.1"/>
    </source>
</evidence>
<dbReference type="InterPro" id="IPR006008">
    <property type="entry name" value="YciB"/>
</dbReference>
<proteinExistence type="inferred from homology"/>
<evidence type="ECO:0000313" key="7">
    <source>
        <dbReference type="Proteomes" id="UP000183114"/>
    </source>
</evidence>
<organism evidence="6 7">
    <name type="scientific">Pseudomonas frederiksbergensis</name>
    <dbReference type="NCBI Taxonomy" id="104087"/>
    <lineage>
        <taxon>Bacteria</taxon>
        <taxon>Pseudomonadati</taxon>
        <taxon>Pseudomonadota</taxon>
        <taxon>Gammaproteobacteria</taxon>
        <taxon>Pseudomonadales</taxon>
        <taxon>Pseudomonadaceae</taxon>
        <taxon>Pseudomonas</taxon>
    </lineage>
</organism>
<sequence>MAVQINIHRTFLPQFSWRYRAPICLLLCRHILLLAATVKQFIDFIPLLLFFIVFKLDPRVVDIAGHEVTVGGIYSATAMLILSSLVVYGTLFIKQRKLEKSQWLTLIACLVFGSLTLAFHSETFLKWKAPVVNWLFALAFIGSHFIGEQLLIKRIMGHALTLPEPVWTRLNIAWIGFFLFCGAANLFVAFTFQEYWVDFKVFGSLGMTLLFLVAQGIYLSRHLHDADTTTPKTED</sequence>
<name>A0A1H4XBC9_9PSED</name>
<protein>
    <recommendedName>
        <fullName evidence="5">Inner membrane-spanning protein YciB</fullName>
    </recommendedName>
</protein>
<evidence type="ECO:0000256" key="2">
    <source>
        <dbReference type="ARBA" id="ARBA00022692"/>
    </source>
</evidence>
<comment type="function">
    <text evidence="5">Plays a role in cell envelope biogenesis, maintenance of cell envelope integrity and membrane homeostasis.</text>
</comment>
<keyword evidence="3 5" id="KW-1133">Transmembrane helix</keyword>
<gene>
    <name evidence="5" type="primary">yciB</name>
    <name evidence="6" type="ORF">SAMN04490185_2604</name>
</gene>
<keyword evidence="1 5" id="KW-1003">Cell membrane</keyword>
<feature type="transmembrane region" description="Helical" evidence="5">
    <location>
        <begin position="31"/>
        <end position="53"/>
    </location>
</feature>
<dbReference type="PANTHER" id="PTHR36917">
    <property type="entry name" value="INTRACELLULAR SEPTATION PROTEIN A-RELATED"/>
    <property type="match status" value="1"/>
</dbReference>
<dbReference type="EMBL" id="FNTF01000002">
    <property type="protein sequence ID" value="SED02913.1"/>
    <property type="molecule type" value="Genomic_DNA"/>
</dbReference>
<dbReference type="AlphaFoldDB" id="A0A1H4XBC9"/>
<keyword evidence="2 5" id="KW-0812">Transmembrane</keyword>
<keyword evidence="4 5" id="KW-0472">Membrane</keyword>
<feature type="transmembrane region" description="Helical" evidence="5">
    <location>
        <begin position="73"/>
        <end position="91"/>
    </location>
</feature>
<dbReference type="NCBIfam" id="NF001327">
    <property type="entry name" value="PRK00259.1-5"/>
    <property type="match status" value="1"/>
</dbReference>
<dbReference type="HAMAP" id="MF_00189">
    <property type="entry name" value="YciB"/>
    <property type="match status" value="1"/>
</dbReference>
<feature type="transmembrane region" description="Helical" evidence="5">
    <location>
        <begin position="131"/>
        <end position="151"/>
    </location>
</feature>
<dbReference type="Pfam" id="PF04279">
    <property type="entry name" value="IspA"/>
    <property type="match status" value="1"/>
</dbReference>
<dbReference type="Proteomes" id="UP000183114">
    <property type="component" value="Unassembled WGS sequence"/>
</dbReference>
<dbReference type="GO" id="GO:0005886">
    <property type="term" value="C:plasma membrane"/>
    <property type="evidence" value="ECO:0007669"/>
    <property type="project" value="UniProtKB-SubCell"/>
</dbReference>
<evidence type="ECO:0000256" key="4">
    <source>
        <dbReference type="ARBA" id="ARBA00023136"/>
    </source>
</evidence>
<comment type="subcellular location">
    <subcellularLocation>
        <location evidence="5">Cell inner membrane</location>
        <topology evidence="5">Multi-pass membrane protein</topology>
    </subcellularLocation>
</comment>
<keyword evidence="5" id="KW-0997">Cell inner membrane</keyword>
<accession>A0A1H4XBC9</accession>
<evidence type="ECO:0000256" key="5">
    <source>
        <dbReference type="HAMAP-Rule" id="MF_00189"/>
    </source>
</evidence>
<feature type="transmembrane region" description="Helical" evidence="5">
    <location>
        <begin position="199"/>
        <end position="219"/>
    </location>
</feature>
<reference evidence="6 7" key="1">
    <citation type="submission" date="2016-10" db="EMBL/GenBank/DDBJ databases">
        <authorList>
            <person name="de Groot N.N."/>
        </authorList>
    </citation>
    <scope>NUCLEOTIDE SEQUENCE [LARGE SCALE GENOMIC DNA]</scope>
    <source>
        <strain evidence="6 7">BS3655</strain>
    </source>
</reference>
<dbReference type="PANTHER" id="PTHR36917:SF1">
    <property type="entry name" value="INNER MEMBRANE-SPANNING PROTEIN YCIB"/>
    <property type="match status" value="1"/>
</dbReference>
<comment type="similarity">
    <text evidence="5">Belongs to the YciB family.</text>
</comment>
<evidence type="ECO:0000256" key="3">
    <source>
        <dbReference type="ARBA" id="ARBA00022989"/>
    </source>
</evidence>
<dbReference type="NCBIfam" id="TIGR00997">
    <property type="entry name" value="ispZ"/>
    <property type="match status" value="1"/>
</dbReference>
<evidence type="ECO:0000256" key="1">
    <source>
        <dbReference type="ARBA" id="ARBA00022475"/>
    </source>
</evidence>
<feature type="transmembrane region" description="Helical" evidence="5">
    <location>
        <begin position="103"/>
        <end position="119"/>
    </location>
</feature>
<dbReference type="NCBIfam" id="NF001325">
    <property type="entry name" value="PRK00259.1-3"/>
    <property type="match status" value="1"/>
</dbReference>
<feature type="transmembrane region" description="Helical" evidence="5">
    <location>
        <begin position="172"/>
        <end position="193"/>
    </location>
</feature>